<dbReference type="Proteomes" id="UP000259975">
    <property type="component" value="Unassembled WGS sequence"/>
</dbReference>
<dbReference type="Gene3D" id="2.160.10.10">
    <property type="entry name" value="Hexapeptide repeat proteins"/>
    <property type="match status" value="2"/>
</dbReference>
<dbReference type="AlphaFoldDB" id="A0A060VMR2"/>
<keyword evidence="1 5" id="KW-0808">Transferase</keyword>
<dbReference type="InterPro" id="IPR011004">
    <property type="entry name" value="Trimer_LpxA-like_sf"/>
</dbReference>
<keyword evidence="2" id="KW-0012">Acyltransferase</keyword>
<evidence type="ECO:0000313" key="7">
    <source>
        <dbReference type="Proteomes" id="UP000259975"/>
    </source>
</evidence>
<dbReference type="NCBIfam" id="NF040481">
    <property type="entry name" value="YdcK_fam"/>
    <property type="match status" value="1"/>
</dbReference>
<accession>A0A060VMR2</accession>
<dbReference type="EMBL" id="UKGE01000010">
    <property type="protein sequence ID" value="SXN31722.1"/>
    <property type="molecule type" value="Genomic_DNA"/>
</dbReference>
<dbReference type="InterPro" id="IPR050065">
    <property type="entry name" value="GlmU-like"/>
</dbReference>
<organism evidence="5 6">
    <name type="scientific">Klebsiella pneumoniae</name>
    <dbReference type="NCBI Taxonomy" id="573"/>
    <lineage>
        <taxon>Bacteria</taxon>
        <taxon>Pseudomonadati</taxon>
        <taxon>Pseudomonadota</taxon>
        <taxon>Gammaproteobacteria</taxon>
        <taxon>Enterobacterales</taxon>
        <taxon>Enterobacteriaceae</taxon>
        <taxon>Klebsiella/Raoultella group</taxon>
        <taxon>Klebsiella</taxon>
        <taxon>Klebsiella pneumoniae complex</taxon>
    </lineage>
</organism>
<dbReference type="Proteomes" id="UP000479475">
    <property type="component" value="Unassembled WGS sequence"/>
</dbReference>
<dbReference type="RefSeq" id="WP_004175903.1">
    <property type="nucleotide sequence ID" value="NZ_AP019665.1"/>
</dbReference>
<evidence type="ECO:0000313" key="5">
    <source>
        <dbReference type="EMBL" id="SYR39270.1"/>
    </source>
</evidence>
<reference evidence="6 7" key="1">
    <citation type="submission" date="2018-08" db="EMBL/GenBank/DDBJ databases">
        <authorList>
            <consortium name="Pathogen Informatics"/>
        </authorList>
    </citation>
    <scope>NUCLEOTIDE SEQUENCE [LARGE SCALE GENOMIC DNA]</scope>
    <source>
        <strain evidence="4 7">EuSCAPE_AT029</strain>
        <strain evidence="5 6">EuSCAPE_HU047</strain>
    </source>
</reference>
<dbReference type="KEGG" id="kpx:PMK1_04285"/>
<dbReference type="Proteomes" id="UP000258253">
    <property type="component" value="Unassembled WGS sequence"/>
</dbReference>
<comment type="caution">
    <text evidence="5">The sequence shown here is derived from an EMBL/GenBank/DDBJ whole genome shotgun (WGS) entry which is preliminary data.</text>
</comment>
<dbReference type="Pfam" id="PF18836">
    <property type="entry name" value="B_solenoid_ydck"/>
    <property type="match status" value="3"/>
</dbReference>
<evidence type="ECO:0000313" key="8">
    <source>
        <dbReference type="Proteomes" id="UP000479475"/>
    </source>
</evidence>
<dbReference type="PANTHER" id="PTHR43584">
    <property type="entry name" value="NUCLEOTIDYL TRANSFERASE"/>
    <property type="match status" value="1"/>
</dbReference>
<dbReference type="EMBL" id="ULCI01000009">
    <property type="protein sequence ID" value="SYR39270.1"/>
    <property type="molecule type" value="Genomic_DNA"/>
</dbReference>
<dbReference type="InterPro" id="IPR040831">
    <property type="entry name" value="B_solenoid_ydck_rpt"/>
</dbReference>
<dbReference type="InterPro" id="IPR048014">
    <property type="entry name" value="YdcK-like"/>
</dbReference>
<dbReference type="CDD" id="cd00208">
    <property type="entry name" value="LbetaH"/>
    <property type="match status" value="1"/>
</dbReference>
<reference evidence="3 8" key="2">
    <citation type="submission" date="2020-02" db="EMBL/GenBank/DDBJ databases">
        <title>Klebsiella pneumoniae genome sequencing and assembly.</title>
        <authorList>
            <person name="Starkova P.S."/>
            <person name="Sulyan O.S."/>
            <person name="Likholetova D.V."/>
            <person name="Ageevets V.A."/>
            <person name="Lazareva I.V."/>
            <person name="Sopova J.V."/>
            <person name="Sidorenko S.V."/>
        </authorList>
    </citation>
    <scope>NUCLEOTIDE SEQUENCE [LARGE SCALE GENOMIC DNA]</scope>
    <source>
        <strain evidence="3 8">2429</strain>
    </source>
</reference>
<gene>
    <name evidence="3" type="ORF">G4V31_10630</name>
    <name evidence="4" type="ORF">SAMEA3499901_02751</name>
    <name evidence="5" type="ORF">SAMEA3538828_02533</name>
</gene>
<evidence type="ECO:0000313" key="3">
    <source>
        <dbReference type="EMBL" id="NGN72591.1"/>
    </source>
</evidence>
<dbReference type="GO" id="GO:0016779">
    <property type="term" value="F:nucleotidyltransferase activity"/>
    <property type="evidence" value="ECO:0007669"/>
    <property type="project" value="UniProtKB-ARBA"/>
</dbReference>
<dbReference type="SUPFAM" id="SSF51161">
    <property type="entry name" value="Trimeric LpxA-like enzymes"/>
    <property type="match status" value="1"/>
</dbReference>
<name>A0A060VMR2_KLEPN</name>
<protein>
    <submittedName>
        <fullName evidence="3">LbetaH domain-containing protein</fullName>
    </submittedName>
    <submittedName>
        <fullName evidence="5">Transferase</fullName>
    </submittedName>
</protein>
<proteinExistence type="predicted"/>
<accession>A0A4V6LXA2</accession>
<evidence type="ECO:0000313" key="6">
    <source>
        <dbReference type="Proteomes" id="UP000258253"/>
    </source>
</evidence>
<evidence type="ECO:0000256" key="2">
    <source>
        <dbReference type="ARBA" id="ARBA00023315"/>
    </source>
</evidence>
<evidence type="ECO:0000256" key="1">
    <source>
        <dbReference type="ARBA" id="ARBA00022679"/>
    </source>
</evidence>
<dbReference type="GO" id="GO:0016746">
    <property type="term" value="F:acyltransferase activity"/>
    <property type="evidence" value="ECO:0007669"/>
    <property type="project" value="UniProtKB-KW"/>
</dbReference>
<dbReference type="PANTHER" id="PTHR43584:SF2">
    <property type="entry name" value="NUCLEOSIDE-DIPHOSPHATE-SUGAR PYROPHOSPHORYLASES"/>
    <property type="match status" value="1"/>
</dbReference>
<evidence type="ECO:0000313" key="4">
    <source>
        <dbReference type="EMBL" id="SXN31722.1"/>
    </source>
</evidence>
<dbReference type="EMBL" id="JAAKYD010000008">
    <property type="protein sequence ID" value="NGN72591.1"/>
    <property type="molecule type" value="Genomic_DNA"/>
</dbReference>
<sequence>MRKYRLSEQTRQYCYEEEHGKQSVTLRQIVALIDFADVKAGSEGGWVDEECALSQQGECWIYDVNSVVFAGARIRDDARLTGFCVVSHEATIGGRACIHASQISHHAQISDNVTVMQSQVRGYCRLADEARLLPHCQVIAARGLTADRDKVLQIYQRATVSASRILHQAQIYGDAFVEHAFVEHRAEVFDQARLEGNEENDVWVCDNARVYGHARLIAGRGEDAIPTVRYSSQVAENAVIEGNCLLKHRAMVGGEAQLRGGPILLDDDVLIQGRTVIIGDVIVEHQVSINDEVQIAAQEGEAIHLRGPKTLDGQQHITRTPLLGAL</sequence>